<feature type="transmembrane region" description="Helical" evidence="1">
    <location>
        <begin position="330"/>
        <end position="349"/>
    </location>
</feature>
<dbReference type="PANTHER" id="PTHR32063">
    <property type="match status" value="1"/>
</dbReference>
<dbReference type="InterPro" id="IPR027463">
    <property type="entry name" value="AcrB_DN_DC_subdom"/>
</dbReference>
<feature type="transmembrane region" description="Helical" evidence="1">
    <location>
        <begin position="871"/>
        <end position="887"/>
    </location>
</feature>
<keyword evidence="1" id="KW-1133">Transmembrane helix</keyword>
<dbReference type="Proteomes" id="UP000528457">
    <property type="component" value="Unassembled WGS sequence"/>
</dbReference>
<keyword evidence="1" id="KW-0812">Transmembrane</keyword>
<dbReference type="GO" id="GO:0005886">
    <property type="term" value="C:plasma membrane"/>
    <property type="evidence" value="ECO:0007669"/>
    <property type="project" value="TreeGrafter"/>
</dbReference>
<feature type="transmembrane region" description="Helical" evidence="1">
    <location>
        <begin position="997"/>
        <end position="1021"/>
    </location>
</feature>
<dbReference type="SUPFAM" id="SSF82714">
    <property type="entry name" value="Multidrug efflux transporter AcrB TolC docking domain, DN and DC subdomains"/>
    <property type="match status" value="2"/>
</dbReference>
<feature type="transmembrane region" description="Helical" evidence="1">
    <location>
        <begin position="385"/>
        <end position="409"/>
    </location>
</feature>
<evidence type="ECO:0000256" key="1">
    <source>
        <dbReference type="SAM" id="Phobius"/>
    </source>
</evidence>
<gene>
    <name evidence="2" type="ORF">HNR48_002539</name>
</gene>
<dbReference type="Gene3D" id="3.30.70.1430">
    <property type="entry name" value="Multidrug efflux transporter AcrB pore domain"/>
    <property type="match status" value="2"/>
</dbReference>
<dbReference type="InterPro" id="IPR001036">
    <property type="entry name" value="Acrflvin-R"/>
</dbReference>
<dbReference type="Gene3D" id="3.30.70.1320">
    <property type="entry name" value="Multidrug efflux transporter AcrB pore domain like"/>
    <property type="match status" value="1"/>
</dbReference>
<dbReference type="AlphaFoldDB" id="A0A7X0JUW5"/>
<proteinExistence type="predicted"/>
<comment type="caution">
    <text evidence="2">The sequence shown here is derived from an EMBL/GenBank/DDBJ whole genome shotgun (WGS) entry which is preliminary data.</text>
</comment>
<dbReference type="SUPFAM" id="SSF82693">
    <property type="entry name" value="Multidrug efflux transporter AcrB pore domain, PN1, PN2, PC1 and PC2 subdomains"/>
    <property type="match status" value="1"/>
</dbReference>
<reference evidence="2 3" key="1">
    <citation type="submission" date="2020-08" db="EMBL/GenBank/DDBJ databases">
        <title>Genomic Encyclopedia of Type Strains, Phase IV (KMG-IV): sequencing the most valuable type-strain genomes for metagenomic binning, comparative biology and taxonomic classification.</title>
        <authorList>
            <person name="Goeker M."/>
        </authorList>
    </citation>
    <scope>NUCLEOTIDE SEQUENCE [LARGE SCALE GENOMIC DNA]</scope>
    <source>
        <strain evidence="2 3">DSM 22368</strain>
    </source>
</reference>
<feature type="transmembrane region" description="Helical" evidence="1">
    <location>
        <begin position="920"/>
        <end position="945"/>
    </location>
</feature>
<feature type="transmembrane region" description="Helical" evidence="1">
    <location>
        <begin position="354"/>
        <end position="373"/>
    </location>
</feature>
<organism evidence="2 3">
    <name type="scientific">Pseudoteredinibacter isoporae</name>
    <dbReference type="NCBI Taxonomy" id="570281"/>
    <lineage>
        <taxon>Bacteria</taxon>
        <taxon>Pseudomonadati</taxon>
        <taxon>Pseudomonadota</taxon>
        <taxon>Gammaproteobacteria</taxon>
        <taxon>Cellvibrionales</taxon>
        <taxon>Cellvibrionaceae</taxon>
        <taxon>Pseudoteredinibacter</taxon>
    </lineage>
</organism>
<name>A0A7X0JUW5_9GAMM</name>
<feature type="transmembrane region" description="Helical" evidence="1">
    <location>
        <begin position="534"/>
        <end position="552"/>
    </location>
</feature>
<keyword evidence="1" id="KW-0472">Membrane</keyword>
<keyword evidence="3" id="KW-1185">Reference proteome</keyword>
<dbReference type="SUPFAM" id="SSF82866">
    <property type="entry name" value="Multidrug efflux transporter AcrB transmembrane domain"/>
    <property type="match status" value="2"/>
</dbReference>
<dbReference type="RefSeq" id="WP_166846320.1">
    <property type="nucleotide sequence ID" value="NZ_JAAONY010000002.1"/>
</dbReference>
<protein>
    <submittedName>
        <fullName evidence="2">Multidrug efflux pump subunit AcrB</fullName>
    </submittedName>
</protein>
<evidence type="ECO:0000313" key="3">
    <source>
        <dbReference type="Proteomes" id="UP000528457"/>
    </source>
</evidence>
<accession>A0A7X0JUW5</accession>
<dbReference type="EMBL" id="JACHHT010000002">
    <property type="protein sequence ID" value="MBB6522254.1"/>
    <property type="molecule type" value="Genomic_DNA"/>
</dbReference>
<feature type="transmembrane region" description="Helical" evidence="1">
    <location>
        <begin position="966"/>
        <end position="985"/>
    </location>
</feature>
<feature type="transmembrane region" description="Helical" evidence="1">
    <location>
        <begin position="429"/>
        <end position="448"/>
    </location>
</feature>
<dbReference type="Gene3D" id="3.30.2090.10">
    <property type="entry name" value="Multidrug efflux transporter AcrB TolC docking domain, DN and DC subdomains"/>
    <property type="match status" value="2"/>
</dbReference>
<dbReference type="PANTHER" id="PTHR32063:SF33">
    <property type="entry name" value="RND SUPERFAMILY EFFLUX PUMP PERMEASE COMPONENT"/>
    <property type="match status" value="1"/>
</dbReference>
<evidence type="ECO:0000313" key="2">
    <source>
        <dbReference type="EMBL" id="MBB6522254.1"/>
    </source>
</evidence>
<sequence length="1032" mass="115014">MKFLMYWFLKNPVAANLLALFLLLAGGLALSSMRIEGFPRLPADTVSVSTIYPNASAEQVEERVTRKIEDAITGIDGIKKINSVSANGFSQINVVRNPGHKLAQLRSDVRERLDSIYGLPADAERPVMESNDFDFPALYIVLAADKQQQLLQGSARKLKNQLLENPNISRVKIVGKKQAELVIGLKKKLLDSHELNRQQVFESIRQSVLNEGLGHLDTEAGRVFVKSNTRKDSAESYENIIVKNYADSDPIRLSDIADVRDGYRDDHIYVRTGNQDAIVLEILIAKKENLLEISKAVKQELSAYQHTASGKVEFYIFGDSSAYIQDRLNLLKSNAVQGLVIVFILLALFLQIKIAFWVAVGIPVALAGAVWSMGLNVLDYSINDITTFGVIVSLGTLVDDAVVVGESVYEHRQHSSDRFESTRFALEKVAVATTFGALTTIAAFSPLLLLDSAIGKILGTFSVVVILAVAFSLLESKFILPSHLMGDLDATPKGQLGSALKQWGKLQGFCKQALFRVRDKLYLPALQRLLKHRFSSFLLFFSLLVSCAYLVYQEHVKVVLFPDVPGDMIQFDIDFDAQFPPEQGLKVLSDIAREGTELSDALAQEHNVSQGPVKSIFYVMLGATKAQIFAELSPVEQREHFPQQEIVNRWRKRIGSPEGIDALRISASEDMAGGFELLLKGRDRDRLKQVAEKISDYMHRVEGVHSIKHSAQGQSPQLDIHASDMAFELGFTERSLADTVKSRLAGTEVYRFYRDTEEVRVWLKASDEERDSIADFVNMKISSEQQQEYDLSELAETQSGYASEGIERLNRANVIRIYAGLDKSRTSSEQLYRDVLGYFEREIHDEHPDVRLSAGGELEEGQSIKSRLKEAFYIAMFMIYVLIAIPLKSYVKPLIIISIVPFGAVGAIWGHMLMGLPVSLMSLFGLMALSGIIVNDSLVLVVRYNEHRDNGETSFEAARLACRDRFQAIFLTTVTTVLGLLPLMLETSEQAQYLIPAAVSLAFGELFGTAITLILIPLILVQKDEIAKRFQK</sequence>
<dbReference type="Pfam" id="PF00873">
    <property type="entry name" value="ACR_tran"/>
    <property type="match status" value="1"/>
</dbReference>
<dbReference type="Gene3D" id="1.20.1640.10">
    <property type="entry name" value="Multidrug efflux transporter AcrB transmembrane domain"/>
    <property type="match status" value="2"/>
</dbReference>
<feature type="transmembrane region" description="Helical" evidence="1">
    <location>
        <begin position="894"/>
        <end position="914"/>
    </location>
</feature>
<feature type="transmembrane region" description="Helical" evidence="1">
    <location>
        <begin position="454"/>
        <end position="474"/>
    </location>
</feature>
<dbReference type="InParanoid" id="A0A7X0JUW5"/>
<dbReference type="PRINTS" id="PR00702">
    <property type="entry name" value="ACRIFLAVINRP"/>
</dbReference>
<dbReference type="Gene3D" id="3.30.70.1440">
    <property type="entry name" value="Multidrug efflux transporter AcrB pore domain"/>
    <property type="match status" value="1"/>
</dbReference>
<dbReference type="GO" id="GO:0042910">
    <property type="term" value="F:xenobiotic transmembrane transporter activity"/>
    <property type="evidence" value="ECO:0007669"/>
    <property type="project" value="TreeGrafter"/>
</dbReference>